<dbReference type="AlphaFoldDB" id="A0AAD5MA82"/>
<accession>A0AAD5MA82</accession>
<organism evidence="3 4">
    <name type="scientific">Parelaphostrongylus tenuis</name>
    <name type="common">Meningeal worm</name>
    <dbReference type="NCBI Taxonomy" id="148309"/>
    <lineage>
        <taxon>Eukaryota</taxon>
        <taxon>Metazoa</taxon>
        <taxon>Ecdysozoa</taxon>
        <taxon>Nematoda</taxon>
        <taxon>Chromadorea</taxon>
        <taxon>Rhabditida</taxon>
        <taxon>Rhabditina</taxon>
        <taxon>Rhabditomorpha</taxon>
        <taxon>Strongyloidea</taxon>
        <taxon>Metastrongylidae</taxon>
        <taxon>Parelaphostrongylus</taxon>
    </lineage>
</organism>
<dbReference type="InterPro" id="IPR037362">
    <property type="entry name" value="CAS_fam"/>
</dbReference>
<evidence type="ECO:0000256" key="1">
    <source>
        <dbReference type="ARBA" id="ARBA00022553"/>
    </source>
</evidence>
<evidence type="ECO:0000313" key="4">
    <source>
        <dbReference type="Proteomes" id="UP001196413"/>
    </source>
</evidence>
<evidence type="ECO:0000313" key="3">
    <source>
        <dbReference type="EMBL" id="KAJ1354050.1"/>
    </source>
</evidence>
<feature type="domain" description="CAS family C-terminal" evidence="2">
    <location>
        <begin position="2"/>
        <end position="124"/>
    </location>
</feature>
<gene>
    <name evidence="3" type="primary">NEDD9_1</name>
    <name evidence="3" type="ORF">KIN20_010854</name>
</gene>
<comment type="caution">
    <text evidence="3">The sequence shown here is derived from an EMBL/GenBank/DDBJ whole genome shotgun (WGS) entry which is preliminary data.</text>
</comment>
<dbReference type="PANTHER" id="PTHR10654">
    <property type="entry name" value="CAS SCAFFOLDING PROTEIN"/>
    <property type="match status" value="1"/>
</dbReference>
<dbReference type="PANTHER" id="PTHR10654:SF18">
    <property type="entry name" value="IP17195P"/>
    <property type="match status" value="1"/>
</dbReference>
<dbReference type="Pfam" id="PF12026">
    <property type="entry name" value="CAS_C"/>
    <property type="match status" value="1"/>
</dbReference>
<dbReference type="GO" id="GO:0005737">
    <property type="term" value="C:cytoplasm"/>
    <property type="evidence" value="ECO:0007669"/>
    <property type="project" value="TreeGrafter"/>
</dbReference>
<keyword evidence="4" id="KW-1185">Reference proteome</keyword>
<name>A0AAD5MA82_PARTN</name>
<dbReference type="GO" id="GO:0007169">
    <property type="term" value="P:cell surface receptor protein tyrosine kinase signaling pathway"/>
    <property type="evidence" value="ECO:0007669"/>
    <property type="project" value="TreeGrafter"/>
</dbReference>
<dbReference type="GO" id="GO:0016477">
    <property type="term" value="P:cell migration"/>
    <property type="evidence" value="ECO:0007669"/>
    <property type="project" value="TreeGrafter"/>
</dbReference>
<dbReference type="Gene3D" id="1.20.120.230">
    <property type="entry name" value="Alpha-catenin/vinculin-like"/>
    <property type="match status" value="1"/>
</dbReference>
<reference evidence="3" key="1">
    <citation type="submission" date="2021-06" db="EMBL/GenBank/DDBJ databases">
        <title>Parelaphostrongylus tenuis whole genome reference sequence.</title>
        <authorList>
            <person name="Garwood T.J."/>
            <person name="Larsen P.A."/>
            <person name="Fountain-Jones N.M."/>
            <person name="Garbe J.R."/>
            <person name="Macchietto M.G."/>
            <person name="Kania S.A."/>
            <person name="Gerhold R.W."/>
            <person name="Richards J.E."/>
            <person name="Wolf T.M."/>
        </authorList>
    </citation>
    <scope>NUCLEOTIDE SEQUENCE</scope>
    <source>
        <strain evidence="3">MNPRO001-30</strain>
        <tissue evidence="3">Meninges</tissue>
    </source>
</reference>
<dbReference type="GO" id="GO:0005886">
    <property type="term" value="C:plasma membrane"/>
    <property type="evidence" value="ECO:0007669"/>
    <property type="project" value="TreeGrafter"/>
</dbReference>
<protein>
    <submittedName>
        <fullName evidence="3">Neural cell expressed, developmentally down-regulated 9</fullName>
    </submittedName>
</protein>
<keyword evidence="1" id="KW-0597">Phosphoprotein</keyword>
<dbReference type="Proteomes" id="UP001196413">
    <property type="component" value="Unassembled WGS sequence"/>
</dbReference>
<dbReference type="InterPro" id="IPR021901">
    <property type="entry name" value="CAS_C"/>
</dbReference>
<sequence length="129" mass="14848">MNDEDRQLARFYAPQLDQHIDSLSLVHRGFLRHGRKQSTPKGLRSKRKDAHKLIYIGDTVSQCVLDRTISNSLRQFADRLCELLKECVKAMKLASEEYPELKSMQGMIDSIIAVSKTAHEIKMLVKQFC</sequence>
<dbReference type="EMBL" id="JAHQIW010001925">
    <property type="protein sequence ID" value="KAJ1354050.1"/>
    <property type="molecule type" value="Genomic_DNA"/>
</dbReference>
<proteinExistence type="predicted"/>
<evidence type="ECO:0000259" key="2">
    <source>
        <dbReference type="Pfam" id="PF12026"/>
    </source>
</evidence>